<evidence type="ECO:0000313" key="1">
    <source>
        <dbReference type="EMBL" id="HAU1881941.1"/>
    </source>
</evidence>
<comment type="caution">
    <text evidence="1">The sequence shown here is derived from an EMBL/GenBank/DDBJ whole genome shotgun (WGS) entry which is preliminary data.</text>
</comment>
<reference evidence="1" key="2">
    <citation type="submission" date="2019-10" db="EMBL/GenBank/DDBJ databases">
        <authorList>
            <consortium name="NCBI Pathogen Detection Project"/>
        </authorList>
    </citation>
    <scope>NUCLEOTIDE SEQUENCE</scope>
    <source>
        <strain evidence="1">AZ00058701</strain>
    </source>
</reference>
<name>A0AAN5PN06_LEGPN</name>
<protein>
    <submittedName>
        <fullName evidence="1">Septation initiation protein</fullName>
    </submittedName>
</protein>
<sequence length="33" mass="3962">FLLSLLRHVFWCCPSNQKRDDENTEVLEKKAQL</sequence>
<feature type="non-terminal residue" evidence="1">
    <location>
        <position position="1"/>
    </location>
</feature>
<dbReference type="Proteomes" id="UP000866496">
    <property type="component" value="Unassembled WGS sequence"/>
</dbReference>
<dbReference type="EMBL" id="DACWHX010000195">
    <property type="protein sequence ID" value="HAU1881941.1"/>
    <property type="molecule type" value="Genomic_DNA"/>
</dbReference>
<accession>A0AAN5PN06</accession>
<proteinExistence type="predicted"/>
<evidence type="ECO:0000313" key="2">
    <source>
        <dbReference type="Proteomes" id="UP000866496"/>
    </source>
</evidence>
<reference evidence="1" key="1">
    <citation type="journal article" date="2018" name="Genome Biol.">
        <title>SKESA: strategic k-mer extension for scrupulous assemblies.</title>
        <authorList>
            <person name="Souvorov A."/>
            <person name="Agarwala R."/>
            <person name="Lipman D.J."/>
        </authorList>
    </citation>
    <scope>NUCLEOTIDE SEQUENCE</scope>
    <source>
        <strain evidence="1">AZ00058701</strain>
    </source>
</reference>
<organism evidence="1 2">
    <name type="scientific">Legionella pneumophila</name>
    <dbReference type="NCBI Taxonomy" id="446"/>
    <lineage>
        <taxon>Bacteria</taxon>
        <taxon>Pseudomonadati</taxon>
        <taxon>Pseudomonadota</taxon>
        <taxon>Gammaproteobacteria</taxon>
        <taxon>Legionellales</taxon>
        <taxon>Legionellaceae</taxon>
        <taxon>Legionella</taxon>
    </lineage>
</organism>
<dbReference type="AlphaFoldDB" id="A0AAN5PN06"/>
<gene>
    <name evidence="1" type="ORF">JBJ86_17020</name>
</gene>